<protein>
    <submittedName>
        <fullName evidence="1">Uncharacterized protein</fullName>
    </submittedName>
</protein>
<accession>A0A161QR19</accession>
<sequence length="63" mass="7262">MEQPRSGKVVAMIRSWRIANGYRDAVKSATHFVVVRERRTTVRPLILQPPRKDDGEIDKSKQS</sequence>
<organism evidence="1 2">
    <name type="scientific">Tardiphaga robiniae</name>
    <dbReference type="NCBI Taxonomy" id="943830"/>
    <lineage>
        <taxon>Bacteria</taxon>
        <taxon>Pseudomonadati</taxon>
        <taxon>Pseudomonadota</taxon>
        <taxon>Alphaproteobacteria</taxon>
        <taxon>Hyphomicrobiales</taxon>
        <taxon>Nitrobacteraceae</taxon>
        <taxon>Tardiphaga</taxon>
    </lineage>
</organism>
<dbReference type="Proteomes" id="UP000076574">
    <property type="component" value="Unassembled WGS sequence"/>
</dbReference>
<evidence type="ECO:0000313" key="1">
    <source>
        <dbReference type="EMBL" id="KZD23764.1"/>
    </source>
</evidence>
<keyword evidence="2" id="KW-1185">Reference proteome</keyword>
<reference evidence="1 2" key="1">
    <citation type="submission" date="2016-03" db="EMBL/GenBank/DDBJ databases">
        <title>Microsymbionts genomes from the relict species Vavilovia formosa (Stev.) Fed.</title>
        <authorList>
            <person name="Kopat V."/>
            <person name="Chirak E."/>
            <person name="Kimeklis A."/>
            <person name="Andronov E."/>
        </authorList>
    </citation>
    <scope>NUCLEOTIDE SEQUENCE [LARGE SCALE GENOMIC DNA]</scope>
    <source>
        <strain evidence="1 2">Vaf07</strain>
    </source>
</reference>
<evidence type="ECO:0000313" key="2">
    <source>
        <dbReference type="Proteomes" id="UP000076574"/>
    </source>
</evidence>
<proteinExistence type="predicted"/>
<dbReference type="EMBL" id="LVYV01000008">
    <property type="protein sequence ID" value="KZD23764.1"/>
    <property type="molecule type" value="Genomic_DNA"/>
</dbReference>
<dbReference type="AlphaFoldDB" id="A0A161QR19"/>
<gene>
    <name evidence="1" type="ORF">A4A58_25785</name>
</gene>
<name>A0A161QR19_9BRAD</name>
<comment type="caution">
    <text evidence="1">The sequence shown here is derived from an EMBL/GenBank/DDBJ whole genome shotgun (WGS) entry which is preliminary data.</text>
</comment>